<proteinExistence type="predicted"/>
<dbReference type="InterPro" id="IPR013762">
    <property type="entry name" value="Integrase-like_cat_sf"/>
</dbReference>
<dbReference type="InterPro" id="IPR010998">
    <property type="entry name" value="Integrase_recombinase_N"/>
</dbReference>
<evidence type="ECO:0000256" key="4">
    <source>
        <dbReference type="PROSITE-ProRule" id="PRU01248"/>
    </source>
</evidence>
<gene>
    <name evidence="7" type="ORF">E4Q23_21200</name>
</gene>
<dbReference type="Gene3D" id="1.10.443.10">
    <property type="entry name" value="Intergrase catalytic core"/>
    <property type="match status" value="1"/>
</dbReference>
<dbReference type="InterPro" id="IPR050090">
    <property type="entry name" value="Tyrosine_recombinase_XerCD"/>
</dbReference>
<dbReference type="Pfam" id="PF00589">
    <property type="entry name" value="Phage_integrase"/>
    <property type="match status" value="1"/>
</dbReference>
<accession>A0ABX1U5E7</accession>
<dbReference type="PANTHER" id="PTHR30349:SF90">
    <property type="entry name" value="TYROSINE RECOMBINASE XERD"/>
    <property type="match status" value="1"/>
</dbReference>
<dbReference type="PROSITE" id="PS51900">
    <property type="entry name" value="CB"/>
    <property type="match status" value="1"/>
</dbReference>
<dbReference type="InterPro" id="IPR044068">
    <property type="entry name" value="CB"/>
</dbReference>
<keyword evidence="3" id="KW-0233">DNA recombination</keyword>
<evidence type="ECO:0000259" key="5">
    <source>
        <dbReference type="PROSITE" id="PS51898"/>
    </source>
</evidence>
<evidence type="ECO:0000256" key="2">
    <source>
        <dbReference type="ARBA" id="ARBA00023125"/>
    </source>
</evidence>
<keyword evidence="1" id="KW-0229">DNA integration</keyword>
<keyword evidence="2 4" id="KW-0238">DNA-binding</keyword>
<dbReference type="SUPFAM" id="SSF56349">
    <property type="entry name" value="DNA breaking-rejoining enzymes"/>
    <property type="match status" value="1"/>
</dbReference>
<dbReference type="EMBL" id="SPMY01000108">
    <property type="protein sequence ID" value="NMQ30048.1"/>
    <property type="molecule type" value="Genomic_DNA"/>
</dbReference>
<evidence type="ECO:0000259" key="6">
    <source>
        <dbReference type="PROSITE" id="PS51900"/>
    </source>
</evidence>
<dbReference type="InterPro" id="IPR011010">
    <property type="entry name" value="DNA_brk_join_enz"/>
</dbReference>
<sequence>MKSGGCSGFFCRFSRHITVVLERLVSQRRTVCLRPISRARQRARGYYAGPVGPYLDPFTDWLVKRGYCKDAIRHLLLGAVGFANWMQVAGGDLTSLHEGVWNTFCDHLAKQGRLHGTKGQHSIYWRGAKQFTEFLRAQQGIVATKAALAPPELVAAFEHWMQIHRGVKPSTLITYRQHVMDLLSSLDPQPEQFNATKLHGFILTYAKRNGRAVAQTRVKAARMFLRFLIATERCQPGLDAAIPTIAEWRLASLPRYLPPADVERVLEACNGARPIDIRDKAILLLLARLGLRASDVASLKFDDIDWLHGTFTVIGKSRHEAKLPLPQDVGDAILNYLRQARPSVNDVYVFITAVAPWEPITRNVVKHVATRAIRRAGVEALSFGSHIFRHSAATGLLRQGASLQVIGEVLRHRSIDTTALYAKVDIGLLQQVIRPWPGATSC</sequence>
<evidence type="ECO:0000256" key="3">
    <source>
        <dbReference type="ARBA" id="ARBA00023172"/>
    </source>
</evidence>
<protein>
    <submittedName>
        <fullName evidence="7">Integrase</fullName>
    </submittedName>
</protein>
<dbReference type="InterPro" id="IPR002104">
    <property type="entry name" value="Integrase_catalytic"/>
</dbReference>
<organism evidence="7 8">
    <name type="scientific">Candidatus Accumulibacter phosphatis</name>
    <dbReference type="NCBI Taxonomy" id="327160"/>
    <lineage>
        <taxon>Bacteria</taxon>
        <taxon>Pseudomonadati</taxon>
        <taxon>Pseudomonadota</taxon>
        <taxon>Betaproteobacteria</taxon>
        <taxon>Candidatus Accumulibacter</taxon>
    </lineage>
</organism>
<feature type="domain" description="Core-binding (CB)" evidence="6">
    <location>
        <begin position="148"/>
        <end position="229"/>
    </location>
</feature>
<dbReference type="Gene3D" id="1.10.150.130">
    <property type="match status" value="1"/>
</dbReference>
<evidence type="ECO:0000313" key="8">
    <source>
        <dbReference type="Proteomes" id="UP000749010"/>
    </source>
</evidence>
<comment type="caution">
    <text evidence="7">The sequence shown here is derived from an EMBL/GenBank/DDBJ whole genome shotgun (WGS) entry which is preliminary data.</text>
</comment>
<evidence type="ECO:0000313" key="7">
    <source>
        <dbReference type="EMBL" id="NMQ30048.1"/>
    </source>
</evidence>
<dbReference type="RefSeq" id="WP_169068488.1">
    <property type="nucleotide sequence ID" value="NZ_SPMY01000108.1"/>
</dbReference>
<dbReference type="PANTHER" id="PTHR30349">
    <property type="entry name" value="PHAGE INTEGRASE-RELATED"/>
    <property type="match status" value="1"/>
</dbReference>
<keyword evidence="8" id="KW-1185">Reference proteome</keyword>
<evidence type="ECO:0000256" key="1">
    <source>
        <dbReference type="ARBA" id="ARBA00022908"/>
    </source>
</evidence>
<reference evidence="7 8" key="1">
    <citation type="submission" date="2019-03" db="EMBL/GenBank/DDBJ databases">
        <title>Metabolic reconstructions from genomes of highly enriched 'Candidatus Accumulibacter' and 'Candidatus Competibacter' bioreactor populations.</title>
        <authorList>
            <person name="Annavajhala M.K."/>
            <person name="Welles L."/>
            <person name="Abbas B."/>
            <person name="Sorokin D."/>
            <person name="Park H."/>
            <person name="Van Loosdrecht M."/>
            <person name="Chandran K."/>
        </authorList>
    </citation>
    <scope>NUCLEOTIDE SEQUENCE [LARGE SCALE GENOMIC DNA]</scope>
    <source>
        <strain evidence="7 8">SBR_S</strain>
    </source>
</reference>
<dbReference type="Proteomes" id="UP000749010">
    <property type="component" value="Unassembled WGS sequence"/>
</dbReference>
<name>A0ABX1U5E7_9PROT</name>
<dbReference type="PROSITE" id="PS51898">
    <property type="entry name" value="TYR_RECOMBINASE"/>
    <property type="match status" value="1"/>
</dbReference>
<feature type="domain" description="Tyr recombinase" evidence="5">
    <location>
        <begin position="252"/>
        <end position="434"/>
    </location>
</feature>